<protein>
    <submittedName>
        <fullName evidence="1">Uncharacterized protein</fullName>
    </submittedName>
</protein>
<evidence type="ECO:0000313" key="2">
    <source>
        <dbReference type="Proteomes" id="UP000735302"/>
    </source>
</evidence>
<comment type="caution">
    <text evidence="1">The sequence shown here is derived from an EMBL/GenBank/DDBJ whole genome shotgun (WGS) entry which is preliminary data.</text>
</comment>
<evidence type="ECO:0000313" key="1">
    <source>
        <dbReference type="EMBL" id="GFN86536.1"/>
    </source>
</evidence>
<organism evidence="1 2">
    <name type="scientific">Plakobranchus ocellatus</name>
    <dbReference type="NCBI Taxonomy" id="259542"/>
    <lineage>
        <taxon>Eukaryota</taxon>
        <taxon>Metazoa</taxon>
        <taxon>Spiralia</taxon>
        <taxon>Lophotrochozoa</taxon>
        <taxon>Mollusca</taxon>
        <taxon>Gastropoda</taxon>
        <taxon>Heterobranchia</taxon>
        <taxon>Euthyneura</taxon>
        <taxon>Panpulmonata</taxon>
        <taxon>Sacoglossa</taxon>
        <taxon>Placobranchoidea</taxon>
        <taxon>Plakobranchidae</taxon>
        <taxon>Plakobranchus</taxon>
    </lineage>
</organism>
<dbReference type="Proteomes" id="UP000735302">
    <property type="component" value="Unassembled WGS sequence"/>
</dbReference>
<name>A0AAV3YUB5_9GAST</name>
<reference evidence="1 2" key="1">
    <citation type="journal article" date="2021" name="Elife">
        <title>Chloroplast acquisition without the gene transfer in kleptoplastic sea slugs, Plakobranchus ocellatus.</title>
        <authorList>
            <person name="Maeda T."/>
            <person name="Takahashi S."/>
            <person name="Yoshida T."/>
            <person name="Shimamura S."/>
            <person name="Takaki Y."/>
            <person name="Nagai Y."/>
            <person name="Toyoda A."/>
            <person name="Suzuki Y."/>
            <person name="Arimoto A."/>
            <person name="Ishii H."/>
            <person name="Satoh N."/>
            <person name="Nishiyama T."/>
            <person name="Hasebe M."/>
            <person name="Maruyama T."/>
            <person name="Minagawa J."/>
            <person name="Obokata J."/>
            <person name="Shigenobu S."/>
        </authorList>
    </citation>
    <scope>NUCLEOTIDE SEQUENCE [LARGE SCALE GENOMIC DNA]</scope>
</reference>
<proteinExistence type="predicted"/>
<sequence>MEAETLAELLGDSYTLLDVPGQMVSNRRMQFISGCMMEVCRLLGIKQKTAVANDYRIDLNEKEKTFHANQLKRYITNDAVSDEIPTDDSPVSAASLSVVKDDDEGSGYNEYGLKSYQSFVTGIAQRH</sequence>
<gene>
    <name evidence="1" type="ORF">PoB_001304200</name>
</gene>
<dbReference type="AlphaFoldDB" id="A0AAV3YUB5"/>
<keyword evidence="2" id="KW-1185">Reference proteome</keyword>
<accession>A0AAV3YUB5</accession>
<dbReference type="EMBL" id="BLXT01001549">
    <property type="protein sequence ID" value="GFN86536.1"/>
    <property type="molecule type" value="Genomic_DNA"/>
</dbReference>